<evidence type="ECO:0000313" key="3">
    <source>
        <dbReference type="Proteomes" id="UP000662618"/>
    </source>
</evidence>
<dbReference type="Proteomes" id="UP000662618">
    <property type="component" value="Unassembled WGS sequence"/>
</dbReference>
<dbReference type="InterPro" id="IPR023809">
    <property type="entry name" value="Thiopep_bacteriocin_synth_dom"/>
</dbReference>
<dbReference type="RefSeq" id="WP_162087918.1">
    <property type="nucleotide sequence ID" value="NZ_CAJIMS010000001.1"/>
</dbReference>
<accession>A0A9N8MFH9</accession>
<evidence type="ECO:0000313" key="2">
    <source>
        <dbReference type="EMBL" id="CAD7806481.1"/>
    </source>
</evidence>
<reference evidence="2" key="1">
    <citation type="submission" date="2020-12" db="EMBL/GenBank/DDBJ databases">
        <authorList>
            <person name="Rodrigo-Torres L."/>
            <person name="Arahal R. D."/>
            <person name="Lucena T."/>
        </authorList>
    </citation>
    <scope>NUCLEOTIDE SEQUENCE</scope>
    <source>
        <strain evidence="2">CECT 9390</strain>
    </source>
</reference>
<dbReference type="AlphaFoldDB" id="A0A9N8MFH9"/>
<protein>
    <submittedName>
        <fullName evidence="2">Nisin biosynthesis protein NisB</fullName>
    </submittedName>
</protein>
<dbReference type="NCBIfam" id="TIGR03891">
    <property type="entry name" value="thiopep_ocin"/>
    <property type="match status" value="1"/>
</dbReference>
<dbReference type="EMBL" id="CAJIMS010000001">
    <property type="protein sequence ID" value="CAD7806481.1"/>
    <property type="molecule type" value="Genomic_DNA"/>
</dbReference>
<organism evidence="2 3">
    <name type="scientific">Chryseobacterium aquaeductus</name>
    <dbReference type="NCBI Taxonomy" id="2675056"/>
    <lineage>
        <taxon>Bacteria</taxon>
        <taxon>Pseudomonadati</taxon>
        <taxon>Bacteroidota</taxon>
        <taxon>Flavobacteriia</taxon>
        <taxon>Flavobacteriales</taxon>
        <taxon>Weeksellaceae</taxon>
        <taxon>Chryseobacterium group</taxon>
        <taxon>Chryseobacterium</taxon>
    </lineage>
</organism>
<name>A0A9N8MFH9_9FLAO</name>
<feature type="domain" description="Thiopeptide-type bacteriocin biosynthesis" evidence="1">
    <location>
        <begin position="13"/>
        <end position="274"/>
    </location>
</feature>
<evidence type="ECO:0000259" key="1">
    <source>
        <dbReference type="Pfam" id="PF14028"/>
    </source>
</evidence>
<comment type="caution">
    <text evidence="2">The sequence shown here is derived from an EMBL/GenBank/DDBJ whole genome shotgun (WGS) entry which is preliminary data.</text>
</comment>
<keyword evidence="3" id="KW-1185">Reference proteome</keyword>
<gene>
    <name evidence="2" type="primary">nisB_1</name>
    <name evidence="2" type="ORF">CHRY9390_01517</name>
</gene>
<sequence>MIEKRKFAPGTEWLYLKIYTGIKTSDLILEEKITPIIEYFQTNNYILKWFFIRYHDPKPHLRVRFRLNNPEDYTVVLNKINEELQEFTNSAEISNISVEMYTREIERYGQNTIEEAETLFHLNSEFTLLCLPYDDEDKLIFCVFYINEMLNKLDIKIHEKLMWIKNFNDAFKEEFNADKNLNSQLDKKYREFKPKLMNFIQSDEFSDERNAIILHIEECASVLQNILQQHQNQSLEVSLQSFFQSIFHMNINRLFVSNQRLFEMIIYDYLLRYYKSLNFHELQRNLSF</sequence>
<proteinExistence type="predicted"/>
<dbReference type="Pfam" id="PF14028">
    <property type="entry name" value="Lant_dehydr_C"/>
    <property type="match status" value="1"/>
</dbReference>